<keyword evidence="7" id="KW-0547">Nucleotide-binding</keyword>
<dbReference type="GO" id="GO:0000155">
    <property type="term" value="F:phosphorelay sensor kinase activity"/>
    <property type="evidence" value="ECO:0007669"/>
    <property type="project" value="TreeGrafter"/>
</dbReference>
<keyword evidence="3" id="KW-0808">Transferase</keyword>
<dbReference type="PRINTS" id="PR00344">
    <property type="entry name" value="BCTRLSENSOR"/>
</dbReference>
<dbReference type="GO" id="GO:0005524">
    <property type="term" value="F:ATP binding"/>
    <property type="evidence" value="ECO:0007669"/>
    <property type="project" value="UniProtKB-KW"/>
</dbReference>
<dbReference type="InterPro" id="IPR003594">
    <property type="entry name" value="HATPase_dom"/>
</dbReference>
<dbReference type="GO" id="GO:0009927">
    <property type="term" value="F:histidine phosphotransfer kinase activity"/>
    <property type="evidence" value="ECO:0007669"/>
    <property type="project" value="TreeGrafter"/>
</dbReference>
<keyword evidence="5" id="KW-1133">Transmembrane helix</keyword>
<feature type="domain" description="Histidine kinase" evidence="6">
    <location>
        <begin position="120"/>
        <end position="172"/>
    </location>
</feature>
<accession>K1TIK1</accession>
<dbReference type="PROSITE" id="PS50109">
    <property type="entry name" value="HIS_KIN"/>
    <property type="match status" value="1"/>
</dbReference>
<keyword evidence="7" id="KW-0067">ATP-binding</keyword>
<evidence type="ECO:0000256" key="5">
    <source>
        <dbReference type="SAM" id="Phobius"/>
    </source>
</evidence>
<dbReference type="EMBL" id="AJWZ01004213">
    <property type="protein sequence ID" value="EKC66065.1"/>
    <property type="molecule type" value="Genomic_DNA"/>
</dbReference>
<proteinExistence type="predicted"/>
<keyword evidence="4" id="KW-0418">Kinase</keyword>
<dbReference type="InterPro" id="IPR036890">
    <property type="entry name" value="HATPase_C_sf"/>
</dbReference>
<evidence type="ECO:0000256" key="2">
    <source>
        <dbReference type="ARBA" id="ARBA00012438"/>
    </source>
</evidence>
<gene>
    <name evidence="7" type="ORF">OBE_06140</name>
</gene>
<comment type="caution">
    <text evidence="7">The sequence shown here is derived from an EMBL/GenBank/DDBJ whole genome shotgun (WGS) entry which is preliminary data.</text>
</comment>
<dbReference type="PANTHER" id="PTHR43047:SF72">
    <property type="entry name" value="OSMOSENSING HISTIDINE PROTEIN KINASE SLN1"/>
    <property type="match status" value="1"/>
</dbReference>
<dbReference type="SUPFAM" id="SSF55874">
    <property type="entry name" value="ATPase domain of HSP90 chaperone/DNA topoisomerase II/histidine kinase"/>
    <property type="match status" value="1"/>
</dbReference>
<dbReference type="PANTHER" id="PTHR43047">
    <property type="entry name" value="TWO-COMPONENT HISTIDINE PROTEIN KINASE"/>
    <property type="match status" value="1"/>
</dbReference>
<dbReference type="AlphaFoldDB" id="K1TIK1"/>
<keyword evidence="5" id="KW-0472">Membrane</keyword>
<protein>
    <recommendedName>
        <fullName evidence="2">histidine kinase</fullName>
        <ecNumber evidence="2">2.7.13.3</ecNumber>
    </recommendedName>
</protein>
<dbReference type="InterPro" id="IPR005467">
    <property type="entry name" value="His_kinase_dom"/>
</dbReference>
<dbReference type="GO" id="GO:0005886">
    <property type="term" value="C:plasma membrane"/>
    <property type="evidence" value="ECO:0007669"/>
    <property type="project" value="TreeGrafter"/>
</dbReference>
<sequence length="172" mass="19744">MKPELLLSVDSERRFWLDPRTKLYMLVIFSIVMIDGKTDGISFWLKPILALVPFFLLLSGSRKKVAIIYLIVSCLRRQPAHPAGLCEPDEQRRQVHPGWRKHHPYDQEKPNGFSELGCYEFSIEDNGIGRTPEFQKIMFEPFSRADDHRTTKVQGTGLGMAIARNIVNLMNG</sequence>
<dbReference type="Gene3D" id="3.30.565.10">
    <property type="entry name" value="Histidine kinase-like ATPase, C-terminal domain"/>
    <property type="match status" value="1"/>
</dbReference>
<name>K1TIK1_9ZZZZ</name>
<evidence type="ECO:0000256" key="1">
    <source>
        <dbReference type="ARBA" id="ARBA00000085"/>
    </source>
</evidence>
<keyword evidence="5" id="KW-0812">Transmembrane</keyword>
<dbReference type="Pfam" id="PF02518">
    <property type="entry name" value="HATPase_c"/>
    <property type="match status" value="1"/>
</dbReference>
<feature type="non-terminal residue" evidence="7">
    <location>
        <position position="172"/>
    </location>
</feature>
<comment type="catalytic activity">
    <reaction evidence="1">
        <text>ATP + protein L-histidine = ADP + protein N-phospho-L-histidine.</text>
        <dbReference type="EC" id="2.7.13.3"/>
    </reaction>
</comment>
<evidence type="ECO:0000313" key="7">
    <source>
        <dbReference type="EMBL" id="EKC66065.1"/>
    </source>
</evidence>
<evidence type="ECO:0000256" key="3">
    <source>
        <dbReference type="ARBA" id="ARBA00022679"/>
    </source>
</evidence>
<dbReference type="EC" id="2.7.13.3" evidence="2"/>
<dbReference type="InterPro" id="IPR004358">
    <property type="entry name" value="Sig_transdc_His_kin-like_C"/>
</dbReference>
<evidence type="ECO:0000256" key="4">
    <source>
        <dbReference type="ARBA" id="ARBA00022777"/>
    </source>
</evidence>
<evidence type="ECO:0000259" key="6">
    <source>
        <dbReference type="PROSITE" id="PS50109"/>
    </source>
</evidence>
<reference evidence="7" key="1">
    <citation type="journal article" date="2013" name="Environ. Microbiol.">
        <title>Microbiota from the distal guts of lean and obese adolescents exhibit partial functional redundancy besides clear differences in community structure.</title>
        <authorList>
            <person name="Ferrer M."/>
            <person name="Ruiz A."/>
            <person name="Lanza F."/>
            <person name="Haange S.B."/>
            <person name="Oberbach A."/>
            <person name="Till H."/>
            <person name="Bargiela R."/>
            <person name="Campoy C."/>
            <person name="Segura M.T."/>
            <person name="Richter M."/>
            <person name="von Bergen M."/>
            <person name="Seifert J."/>
            <person name="Suarez A."/>
        </authorList>
    </citation>
    <scope>NUCLEOTIDE SEQUENCE</scope>
</reference>
<organism evidence="7">
    <name type="scientific">human gut metagenome</name>
    <dbReference type="NCBI Taxonomy" id="408170"/>
    <lineage>
        <taxon>unclassified sequences</taxon>
        <taxon>metagenomes</taxon>
        <taxon>organismal metagenomes</taxon>
    </lineage>
</organism>
<feature type="transmembrane region" description="Helical" evidence="5">
    <location>
        <begin position="43"/>
        <end position="60"/>
    </location>
</feature>